<gene>
    <name evidence="12" type="ORF">GOODEAATRI_007176</name>
</gene>
<accession>A0ABV0NI59</accession>
<keyword evidence="5" id="KW-0732">Signal</keyword>
<evidence type="ECO:0000313" key="13">
    <source>
        <dbReference type="Proteomes" id="UP001476798"/>
    </source>
</evidence>
<feature type="region of interest" description="Disordered" evidence="11">
    <location>
        <begin position="1"/>
        <end position="35"/>
    </location>
</feature>
<evidence type="ECO:0000256" key="6">
    <source>
        <dbReference type="ARBA" id="ARBA00022974"/>
    </source>
</evidence>
<evidence type="ECO:0000256" key="2">
    <source>
        <dbReference type="ARBA" id="ARBA00010260"/>
    </source>
</evidence>
<dbReference type="InterPro" id="IPR001863">
    <property type="entry name" value="Glypican"/>
</dbReference>
<keyword evidence="13" id="KW-1185">Reference proteome</keyword>
<evidence type="ECO:0000256" key="10">
    <source>
        <dbReference type="ARBA" id="ARBA00023288"/>
    </source>
</evidence>
<evidence type="ECO:0000256" key="5">
    <source>
        <dbReference type="ARBA" id="ARBA00022729"/>
    </source>
</evidence>
<sequence>MCGHATKRASRSVETPPLHQPPAVAVARDAQPSDSDETLAGLRREFITNLKGFSSFYSGLGEALCSREPAPANNSLCWNGQEMTDRTFSRPRHGVHWVYCLTLINLDEVGGEDELQRGQLLNASDMRGLVFGAK</sequence>
<name>A0ABV0NI59_9TELE</name>
<keyword evidence="3" id="KW-1003">Cell membrane</keyword>
<evidence type="ECO:0000256" key="8">
    <source>
        <dbReference type="ARBA" id="ARBA00023180"/>
    </source>
</evidence>
<evidence type="ECO:0000256" key="3">
    <source>
        <dbReference type="ARBA" id="ARBA00022475"/>
    </source>
</evidence>
<keyword evidence="9" id="KW-0357">Heparan sulfate</keyword>
<evidence type="ECO:0000256" key="4">
    <source>
        <dbReference type="ARBA" id="ARBA00022622"/>
    </source>
</evidence>
<dbReference type="Pfam" id="PF01153">
    <property type="entry name" value="Glypican"/>
    <property type="match status" value="1"/>
</dbReference>
<proteinExistence type="inferred from homology"/>
<evidence type="ECO:0000256" key="11">
    <source>
        <dbReference type="SAM" id="MobiDB-lite"/>
    </source>
</evidence>
<evidence type="ECO:0000256" key="9">
    <source>
        <dbReference type="ARBA" id="ARBA00023207"/>
    </source>
</evidence>
<comment type="similarity">
    <text evidence="2">Belongs to the glypican family.</text>
</comment>
<comment type="subcellular location">
    <subcellularLocation>
        <location evidence="1">Cell membrane</location>
        <topology evidence="1">Lipid-anchor</topology>
        <topology evidence="1">GPI-anchor</topology>
    </subcellularLocation>
</comment>
<feature type="compositionally biased region" description="Basic residues" evidence="11">
    <location>
        <begin position="1"/>
        <end position="10"/>
    </location>
</feature>
<comment type="caution">
    <text evidence="12">The sequence shown here is derived from an EMBL/GenBank/DDBJ whole genome shotgun (WGS) entry which is preliminary data.</text>
</comment>
<dbReference type="EMBL" id="JAHRIO010040336">
    <property type="protein sequence ID" value="MEQ2171093.1"/>
    <property type="molecule type" value="Genomic_DNA"/>
</dbReference>
<dbReference type="Proteomes" id="UP001476798">
    <property type="component" value="Unassembled WGS sequence"/>
</dbReference>
<keyword evidence="7" id="KW-0472">Membrane</keyword>
<keyword evidence="8" id="KW-0325">Glycoprotein</keyword>
<keyword evidence="4" id="KW-0336">GPI-anchor</keyword>
<evidence type="ECO:0000313" key="12">
    <source>
        <dbReference type="EMBL" id="MEQ2171093.1"/>
    </source>
</evidence>
<protein>
    <submittedName>
        <fullName evidence="12">Uncharacterized protein</fullName>
    </submittedName>
</protein>
<keyword evidence="6" id="KW-0654">Proteoglycan</keyword>
<evidence type="ECO:0000256" key="7">
    <source>
        <dbReference type="ARBA" id="ARBA00023136"/>
    </source>
</evidence>
<organism evidence="12 13">
    <name type="scientific">Goodea atripinnis</name>
    <dbReference type="NCBI Taxonomy" id="208336"/>
    <lineage>
        <taxon>Eukaryota</taxon>
        <taxon>Metazoa</taxon>
        <taxon>Chordata</taxon>
        <taxon>Craniata</taxon>
        <taxon>Vertebrata</taxon>
        <taxon>Euteleostomi</taxon>
        <taxon>Actinopterygii</taxon>
        <taxon>Neopterygii</taxon>
        <taxon>Teleostei</taxon>
        <taxon>Neoteleostei</taxon>
        <taxon>Acanthomorphata</taxon>
        <taxon>Ovalentaria</taxon>
        <taxon>Atherinomorphae</taxon>
        <taxon>Cyprinodontiformes</taxon>
        <taxon>Goodeidae</taxon>
        <taxon>Goodea</taxon>
    </lineage>
</organism>
<evidence type="ECO:0000256" key="1">
    <source>
        <dbReference type="ARBA" id="ARBA00004609"/>
    </source>
</evidence>
<reference evidence="12 13" key="1">
    <citation type="submission" date="2021-06" db="EMBL/GenBank/DDBJ databases">
        <authorList>
            <person name="Palmer J.M."/>
        </authorList>
    </citation>
    <scope>NUCLEOTIDE SEQUENCE [LARGE SCALE GENOMIC DNA]</scope>
    <source>
        <strain evidence="12 13">GA_2019</strain>
        <tissue evidence="12">Muscle</tissue>
    </source>
</reference>
<keyword evidence="10" id="KW-0449">Lipoprotein</keyword>